<dbReference type="GO" id="GO:0003723">
    <property type="term" value="F:RNA binding"/>
    <property type="evidence" value="ECO:0007669"/>
    <property type="project" value="UniProtKB-UniRule"/>
</dbReference>
<dbReference type="CDD" id="cd00590">
    <property type="entry name" value="RRM_SF"/>
    <property type="match status" value="1"/>
</dbReference>
<organism evidence="4 5">
    <name type="scientific">Artemisia annua</name>
    <name type="common">Sweet wormwood</name>
    <dbReference type="NCBI Taxonomy" id="35608"/>
    <lineage>
        <taxon>Eukaryota</taxon>
        <taxon>Viridiplantae</taxon>
        <taxon>Streptophyta</taxon>
        <taxon>Embryophyta</taxon>
        <taxon>Tracheophyta</taxon>
        <taxon>Spermatophyta</taxon>
        <taxon>Magnoliopsida</taxon>
        <taxon>eudicotyledons</taxon>
        <taxon>Gunneridae</taxon>
        <taxon>Pentapetalae</taxon>
        <taxon>asterids</taxon>
        <taxon>campanulids</taxon>
        <taxon>Asterales</taxon>
        <taxon>Asteraceae</taxon>
        <taxon>Asteroideae</taxon>
        <taxon>Anthemideae</taxon>
        <taxon>Artemisiinae</taxon>
        <taxon>Artemisia</taxon>
    </lineage>
</organism>
<dbReference type="Gene3D" id="3.30.70.330">
    <property type="match status" value="1"/>
</dbReference>
<dbReference type="SMART" id="SM00360">
    <property type="entry name" value="RRM"/>
    <property type="match status" value="1"/>
</dbReference>
<evidence type="ECO:0000256" key="1">
    <source>
        <dbReference type="PROSITE-ProRule" id="PRU00176"/>
    </source>
</evidence>
<keyword evidence="5" id="KW-1185">Reference proteome</keyword>
<dbReference type="Proteomes" id="UP000245207">
    <property type="component" value="Unassembled WGS sequence"/>
</dbReference>
<feature type="domain" description="RRM" evidence="3">
    <location>
        <begin position="16"/>
        <end position="93"/>
    </location>
</feature>
<comment type="caution">
    <text evidence="4">The sequence shown here is derived from an EMBL/GenBank/DDBJ whole genome shotgun (WGS) entry which is preliminary data.</text>
</comment>
<feature type="region of interest" description="Disordered" evidence="2">
    <location>
        <begin position="280"/>
        <end position="312"/>
    </location>
</feature>
<evidence type="ECO:0000256" key="2">
    <source>
        <dbReference type="SAM" id="MobiDB-lite"/>
    </source>
</evidence>
<proteinExistence type="predicted"/>
<dbReference type="PROSITE" id="PS50102">
    <property type="entry name" value="RRM"/>
    <property type="match status" value="1"/>
</dbReference>
<name>A0A2U1PJW2_ARTAN</name>
<dbReference type="AlphaFoldDB" id="A0A2U1PJW2"/>
<accession>A0A2U1PJW2</accession>
<feature type="compositionally biased region" description="Acidic residues" evidence="2">
    <location>
        <begin position="287"/>
        <end position="296"/>
    </location>
</feature>
<evidence type="ECO:0000259" key="3">
    <source>
        <dbReference type="PROSITE" id="PS50102"/>
    </source>
</evidence>
<sequence>MGSQKTKEDDVARISTSIFITNFPETCSAKDLFNTCKQYGHVVDAFIPFKRSKAGKRFGFVRFINVFSVERLVGNLCTIWIDIHRLHANISRFQRSPVNANLSASAFYGGGKNVPNTEVNTSRYTNQKPTGIGSKYVNVVKGTMSGHVDSEYSPAVVLDDECVYSKDLSKSLLGRVKEFTSLTNLKTVLYNEGFVDMNVRYMGELWVMLEFSSSESKDLFRDNVGVGSWFSEVRQASIEFNPYGRIVWVEVERVPLKFLSGNTCKRRRIHGSVNKIDDEDKCGGNSDTEEVPETVFDESIGPNGNKSDDPFGIYSILNKNAKDKNDTVNEENQSHKYPPGFTPNEEENAKDKNAKEKNDKVNEENQSHKYPPGFTPNEENIGENSINCNGDEGIGRFHCNGDGGFGVCDTVIFKGDNVDSLWWLIVLGSRWLMVVCFVLGSWWSCLESWVHNVFQ</sequence>
<protein>
    <submittedName>
        <fullName evidence="4">Nucleotide-binding alpha-beta plait domain-containing protein</fullName>
    </submittedName>
</protein>
<dbReference type="InterPro" id="IPR000504">
    <property type="entry name" value="RRM_dom"/>
</dbReference>
<dbReference type="OrthoDB" id="1744977at2759"/>
<dbReference type="EMBL" id="PKPP01001065">
    <property type="protein sequence ID" value="PWA85977.1"/>
    <property type="molecule type" value="Genomic_DNA"/>
</dbReference>
<evidence type="ECO:0000313" key="5">
    <source>
        <dbReference type="Proteomes" id="UP000245207"/>
    </source>
</evidence>
<feature type="compositionally biased region" description="Basic and acidic residues" evidence="2">
    <location>
        <begin position="347"/>
        <end position="367"/>
    </location>
</feature>
<gene>
    <name evidence="4" type="ORF">CTI12_AA065070</name>
</gene>
<dbReference type="Pfam" id="PF00076">
    <property type="entry name" value="RRM_1"/>
    <property type="match status" value="1"/>
</dbReference>
<dbReference type="SUPFAM" id="SSF54928">
    <property type="entry name" value="RNA-binding domain, RBD"/>
    <property type="match status" value="1"/>
</dbReference>
<dbReference type="InterPro" id="IPR035979">
    <property type="entry name" value="RBD_domain_sf"/>
</dbReference>
<reference evidence="4 5" key="1">
    <citation type="journal article" date="2018" name="Mol. Plant">
        <title>The genome of Artemisia annua provides insight into the evolution of Asteraceae family and artemisinin biosynthesis.</title>
        <authorList>
            <person name="Shen Q."/>
            <person name="Zhang L."/>
            <person name="Liao Z."/>
            <person name="Wang S."/>
            <person name="Yan T."/>
            <person name="Shi P."/>
            <person name="Liu M."/>
            <person name="Fu X."/>
            <person name="Pan Q."/>
            <person name="Wang Y."/>
            <person name="Lv Z."/>
            <person name="Lu X."/>
            <person name="Zhang F."/>
            <person name="Jiang W."/>
            <person name="Ma Y."/>
            <person name="Chen M."/>
            <person name="Hao X."/>
            <person name="Li L."/>
            <person name="Tang Y."/>
            <person name="Lv G."/>
            <person name="Zhou Y."/>
            <person name="Sun X."/>
            <person name="Brodelius P.E."/>
            <person name="Rose J.K.C."/>
            <person name="Tang K."/>
        </authorList>
    </citation>
    <scope>NUCLEOTIDE SEQUENCE [LARGE SCALE GENOMIC DNA]</scope>
    <source>
        <strain evidence="5">cv. Huhao1</strain>
        <tissue evidence="4">Leaf</tissue>
    </source>
</reference>
<dbReference type="InterPro" id="IPR012677">
    <property type="entry name" value="Nucleotide-bd_a/b_plait_sf"/>
</dbReference>
<keyword evidence="1" id="KW-0694">RNA-binding</keyword>
<feature type="region of interest" description="Disordered" evidence="2">
    <location>
        <begin position="325"/>
        <end position="382"/>
    </location>
</feature>
<evidence type="ECO:0000313" key="4">
    <source>
        <dbReference type="EMBL" id="PWA85977.1"/>
    </source>
</evidence>